<reference evidence="12" key="5">
    <citation type="journal article" date="2021" name="G3 (Bethesda)">
        <title>Aegilops tauschii genome assembly Aet v5.0 features greater sequence contiguity and improved annotation.</title>
        <authorList>
            <person name="Wang L."/>
            <person name="Zhu T."/>
            <person name="Rodriguez J.C."/>
            <person name="Deal K.R."/>
            <person name="Dubcovsky J."/>
            <person name="McGuire P.E."/>
            <person name="Lux T."/>
            <person name="Spannagl M."/>
            <person name="Mayer K.F.X."/>
            <person name="Baldrich P."/>
            <person name="Meyers B.C."/>
            <person name="Huo N."/>
            <person name="Gu Y.Q."/>
            <person name="Zhou H."/>
            <person name="Devos K.M."/>
            <person name="Bennetzen J.L."/>
            <person name="Unver T."/>
            <person name="Budak H."/>
            <person name="Gulick P.J."/>
            <person name="Galiba G."/>
            <person name="Kalapos B."/>
            <person name="Nelson D.R."/>
            <person name="Li P."/>
            <person name="You F.M."/>
            <person name="Luo M.C."/>
            <person name="Dvorak J."/>
        </authorList>
    </citation>
    <scope>NUCLEOTIDE SEQUENCE [LARGE SCALE GENOMIC DNA]</scope>
    <source>
        <strain evidence="12">cv. AL8/78</strain>
    </source>
</reference>
<keyword evidence="8" id="KW-0238">DNA-binding</keyword>
<keyword evidence="4" id="KW-0255">Endonuclease</keyword>
<evidence type="ECO:0000256" key="1">
    <source>
        <dbReference type="ARBA" id="ARBA00022722"/>
    </source>
</evidence>
<dbReference type="GO" id="GO:0004519">
    <property type="term" value="F:endonuclease activity"/>
    <property type="evidence" value="ECO:0007669"/>
    <property type="project" value="UniProtKB-KW"/>
</dbReference>
<keyword evidence="3" id="KW-0547">Nucleotide-binding</keyword>
<evidence type="ECO:0000313" key="12">
    <source>
        <dbReference type="EnsemblPlants" id="AET2Gv21236600.2"/>
    </source>
</evidence>
<dbReference type="InterPro" id="IPR027417">
    <property type="entry name" value="P-loop_NTPase"/>
</dbReference>
<dbReference type="GO" id="GO:0005524">
    <property type="term" value="F:ATP binding"/>
    <property type="evidence" value="ECO:0007669"/>
    <property type="project" value="UniProtKB-KW"/>
</dbReference>
<dbReference type="GO" id="GO:0016787">
    <property type="term" value="F:hydrolase activity"/>
    <property type="evidence" value="ECO:0007669"/>
    <property type="project" value="UniProtKB-KW"/>
</dbReference>
<dbReference type="EnsemblPlants" id="AET2Gv21236600.2">
    <property type="protein sequence ID" value="AET2Gv21236600.2"/>
    <property type="gene ID" value="AET2Gv21236600"/>
</dbReference>
<dbReference type="FunFam" id="3.30.1370.110:FF:000004">
    <property type="entry name" value="Endonuclease MutS2"/>
    <property type="match status" value="1"/>
</dbReference>
<dbReference type="Pfam" id="PF01713">
    <property type="entry name" value="Smr"/>
    <property type="match status" value="1"/>
</dbReference>
<reference evidence="12" key="4">
    <citation type="submission" date="2019-03" db="UniProtKB">
        <authorList>
            <consortium name="EnsemblPlants"/>
        </authorList>
    </citation>
    <scope>IDENTIFICATION</scope>
</reference>
<reference evidence="13" key="2">
    <citation type="journal article" date="2017" name="Nat. Plants">
        <title>The Aegilops tauschii genome reveals multiple impacts of transposons.</title>
        <authorList>
            <person name="Zhao G."/>
            <person name="Zou C."/>
            <person name="Li K."/>
            <person name="Wang K."/>
            <person name="Li T."/>
            <person name="Gao L."/>
            <person name="Zhang X."/>
            <person name="Wang H."/>
            <person name="Yang Z."/>
            <person name="Liu X."/>
            <person name="Jiang W."/>
            <person name="Mao L."/>
            <person name="Kong X."/>
            <person name="Jiao Y."/>
            <person name="Jia J."/>
        </authorList>
    </citation>
    <scope>NUCLEOTIDE SEQUENCE [LARGE SCALE GENOMIC DNA]</scope>
    <source>
        <strain evidence="13">cv. AL8/78</strain>
    </source>
</reference>
<dbReference type="Gene3D" id="3.40.50.300">
    <property type="entry name" value="P-loop containing nucleotide triphosphate hydrolases"/>
    <property type="match status" value="1"/>
</dbReference>
<feature type="domain" description="Smr" evidence="11">
    <location>
        <begin position="274"/>
        <end position="345"/>
    </location>
</feature>
<keyword evidence="6" id="KW-0067">ATP-binding</keyword>
<dbReference type="PANTHER" id="PTHR48466:SF1">
    <property type="entry name" value="SMR DOMAIN-CONTAINING PROTEIN"/>
    <property type="match status" value="1"/>
</dbReference>
<dbReference type="GO" id="GO:0030983">
    <property type="term" value="F:mismatched DNA binding"/>
    <property type="evidence" value="ECO:0007669"/>
    <property type="project" value="InterPro"/>
</dbReference>
<reference evidence="12" key="3">
    <citation type="journal article" date="2017" name="Nature">
        <title>Genome sequence of the progenitor of the wheat D genome Aegilops tauschii.</title>
        <authorList>
            <person name="Luo M.C."/>
            <person name="Gu Y.Q."/>
            <person name="Puiu D."/>
            <person name="Wang H."/>
            <person name="Twardziok S.O."/>
            <person name="Deal K.R."/>
            <person name="Huo N."/>
            <person name="Zhu T."/>
            <person name="Wang L."/>
            <person name="Wang Y."/>
            <person name="McGuire P.E."/>
            <person name="Liu S."/>
            <person name="Long H."/>
            <person name="Ramasamy R.K."/>
            <person name="Rodriguez J.C."/>
            <person name="Van S.L."/>
            <person name="Yuan L."/>
            <person name="Wang Z."/>
            <person name="Xia Z."/>
            <person name="Xiao L."/>
            <person name="Anderson O.D."/>
            <person name="Ouyang S."/>
            <person name="Liang Y."/>
            <person name="Zimin A.V."/>
            <person name="Pertea G."/>
            <person name="Qi P."/>
            <person name="Bennetzen J.L."/>
            <person name="Dai X."/>
            <person name="Dawson M.W."/>
            <person name="Muller H.G."/>
            <person name="Kugler K."/>
            <person name="Rivarola-Duarte L."/>
            <person name="Spannagl M."/>
            <person name="Mayer K.F.X."/>
            <person name="Lu F.H."/>
            <person name="Bevan M.W."/>
            <person name="Leroy P."/>
            <person name="Li P."/>
            <person name="You F.M."/>
            <person name="Sun Q."/>
            <person name="Liu Z."/>
            <person name="Lyons E."/>
            <person name="Wicker T."/>
            <person name="Salzberg S.L."/>
            <person name="Devos K.M."/>
            <person name="Dvorak J."/>
        </authorList>
    </citation>
    <scope>NUCLEOTIDE SEQUENCE [LARGE SCALE GENOMIC DNA]</scope>
    <source>
        <strain evidence="12">cv. AL8/78</strain>
    </source>
</reference>
<keyword evidence="13" id="KW-1185">Reference proteome</keyword>
<dbReference type="AlphaFoldDB" id="A0A453DGN6"/>
<dbReference type="GO" id="GO:0019843">
    <property type="term" value="F:rRNA binding"/>
    <property type="evidence" value="ECO:0007669"/>
    <property type="project" value="UniProtKB-KW"/>
</dbReference>
<dbReference type="PROSITE" id="PS50828">
    <property type="entry name" value="SMR"/>
    <property type="match status" value="1"/>
</dbReference>
<feature type="compositionally biased region" description="Polar residues" evidence="10">
    <location>
        <begin position="254"/>
        <end position="264"/>
    </location>
</feature>
<dbReference type="SMART" id="SM00463">
    <property type="entry name" value="SMR"/>
    <property type="match status" value="1"/>
</dbReference>
<dbReference type="GO" id="GO:0140664">
    <property type="term" value="F:ATP-dependent DNA damage sensor activity"/>
    <property type="evidence" value="ECO:0007669"/>
    <property type="project" value="InterPro"/>
</dbReference>
<name>A0A453DGN6_AEGTS</name>
<keyword evidence="9" id="KW-0175">Coiled coil</keyword>
<keyword evidence="7" id="KW-0694">RNA-binding</keyword>
<feature type="coiled-coil region" evidence="9">
    <location>
        <begin position="71"/>
        <end position="131"/>
    </location>
</feature>
<keyword evidence="2" id="KW-0699">rRNA-binding</keyword>
<evidence type="ECO:0000256" key="5">
    <source>
        <dbReference type="ARBA" id="ARBA00022801"/>
    </source>
</evidence>
<accession>A0A453DGN6</accession>
<evidence type="ECO:0000256" key="6">
    <source>
        <dbReference type="ARBA" id="ARBA00022840"/>
    </source>
</evidence>
<organism evidence="12 13">
    <name type="scientific">Aegilops tauschii subsp. strangulata</name>
    <name type="common">Goatgrass</name>
    <dbReference type="NCBI Taxonomy" id="200361"/>
    <lineage>
        <taxon>Eukaryota</taxon>
        <taxon>Viridiplantae</taxon>
        <taxon>Streptophyta</taxon>
        <taxon>Embryophyta</taxon>
        <taxon>Tracheophyta</taxon>
        <taxon>Spermatophyta</taxon>
        <taxon>Magnoliopsida</taxon>
        <taxon>Liliopsida</taxon>
        <taxon>Poales</taxon>
        <taxon>Poaceae</taxon>
        <taxon>BOP clade</taxon>
        <taxon>Pooideae</taxon>
        <taxon>Triticodae</taxon>
        <taxon>Triticeae</taxon>
        <taxon>Triticinae</taxon>
        <taxon>Aegilops</taxon>
    </lineage>
</organism>
<evidence type="ECO:0000256" key="9">
    <source>
        <dbReference type="SAM" id="Coils"/>
    </source>
</evidence>
<dbReference type="SUPFAM" id="SSF160443">
    <property type="entry name" value="SMR domain-like"/>
    <property type="match status" value="1"/>
</dbReference>
<reference evidence="13" key="1">
    <citation type="journal article" date="2014" name="Science">
        <title>Ancient hybridizations among the ancestral genomes of bread wheat.</title>
        <authorList>
            <consortium name="International Wheat Genome Sequencing Consortium,"/>
            <person name="Marcussen T."/>
            <person name="Sandve S.R."/>
            <person name="Heier L."/>
            <person name="Spannagl M."/>
            <person name="Pfeifer M."/>
            <person name="Jakobsen K.S."/>
            <person name="Wulff B.B."/>
            <person name="Steuernagel B."/>
            <person name="Mayer K.F."/>
            <person name="Olsen O.A."/>
        </authorList>
    </citation>
    <scope>NUCLEOTIDE SEQUENCE [LARGE SCALE GENOMIC DNA]</scope>
    <source>
        <strain evidence="13">cv. AL8/78</strain>
    </source>
</reference>
<keyword evidence="5" id="KW-0378">Hydrolase</keyword>
<dbReference type="PANTHER" id="PTHR48466">
    <property type="entry name" value="OS10G0509000 PROTEIN-RELATED"/>
    <property type="match status" value="1"/>
</dbReference>
<dbReference type="InterPro" id="IPR002625">
    <property type="entry name" value="Smr_dom"/>
</dbReference>
<feature type="region of interest" description="Disordered" evidence="10">
    <location>
        <begin position="224"/>
        <end position="264"/>
    </location>
</feature>
<dbReference type="Gene3D" id="3.30.1370.110">
    <property type="match status" value="1"/>
</dbReference>
<dbReference type="InterPro" id="IPR045076">
    <property type="entry name" value="MutS"/>
</dbReference>
<sequence>MEFCLETLKPTYRVLWGSTGNSNALSIAKSIGFDQKVLDRAQEWVEKLLPDKQKERQGLLYGSLLDERNLLESQANEVASVLSEVEDLYNEIRLEADGLDSRVAALKAKESQKVQQELKSVKSQMDLLIKNFEVQLKNSKLEQYNSIMRKAESATASLAAAHQPTEFAVSDGENKSLYVPQIGDKVYVEGLGGGSMATVVEILSEDGSCMVQYGKIKVRAKNNKMKLAQRDTKETSASSSAQGKGRAQKRSPAGTAQTGSVSFAPAVQTSRNTVDLRGMRVGEASNKLEMAIDGCRPYQVLFVVHGMGTGAVKECALDVLRSHPRVVRMEDESPLNYGCTVAYIE</sequence>
<evidence type="ECO:0000256" key="10">
    <source>
        <dbReference type="SAM" id="MobiDB-lite"/>
    </source>
</evidence>
<evidence type="ECO:0000256" key="8">
    <source>
        <dbReference type="ARBA" id="ARBA00023125"/>
    </source>
</evidence>
<dbReference type="Gramene" id="AET2Gv21236600.2">
    <property type="protein sequence ID" value="AET2Gv21236600.2"/>
    <property type="gene ID" value="AET2Gv21236600"/>
</dbReference>
<evidence type="ECO:0000256" key="7">
    <source>
        <dbReference type="ARBA" id="ARBA00022884"/>
    </source>
</evidence>
<evidence type="ECO:0000313" key="13">
    <source>
        <dbReference type="Proteomes" id="UP000015105"/>
    </source>
</evidence>
<evidence type="ECO:0000256" key="3">
    <source>
        <dbReference type="ARBA" id="ARBA00022741"/>
    </source>
</evidence>
<keyword evidence="1" id="KW-0540">Nuclease</keyword>
<protein>
    <recommendedName>
        <fullName evidence="11">Smr domain-containing protein</fullName>
    </recommendedName>
</protein>
<evidence type="ECO:0000259" key="11">
    <source>
        <dbReference type="PROSITE" id="PS50828"/>
    </source>
</evidence>
<dbReference type="InterPro" id="IPR036063">
    <property type="entry name" value="Smr_dom_sf"/>
</dbReference>
<proteinExistence type="predicted"/>
<evidence type="ECO:0000256" key="2">
    <source>
        <dbReference type="ARBA" id="ARBA00022730"/>
    </source>
</evidence>
<evidence type="ECO:0000256" key="4">
    <source>
        <dbReference type="ARBA" id="ARBA00022759"/>
    </source>
</evidence>
<dbReference type="GO" id="GO:0006298">
    <property type="term" value="P:mismatch repair"/>
    <property type="evidence" value="ECO:0007669"/>
    <property type="project" value="InterPro"/>
</dbReference>
<dbReference type="Proteomes" id="UP000015105">
    <property type="component" value="Chromosome 2D"/>
</dbReference>